<dbReference type="Gene3D" id="3.30.390.30">
    <property type="match status" value="1"/>
</dbReference>
<reference evidence="12 13" key="2">
    <citation type="journal article" date="2021" name="Int. J. Syst. Evol. Microbiol.">
        <title>Isolation and Polyphasic Characterization of Desulfuromonas versatilis sp. Nov., an Electrogenic Bacteria Capable of Versatile Metabolism Isolated from a Graphene Oxide-Reducing Enrichment Culture.</title>
        <authorList>
            <person name="Xie L."/>
            <person name="Yoshida N."/>
            <person name="Ishii S."/>
            <person name="Meng L."/>
        </authorList>
    </citation>
    <scope>NUCLEOTIDE SEQUENCE [LARGE SCALE GENOMIC DNA]</scope>
    <source>
        <strain evidence="12 13">NIT-T3</strain>
    </source>
</reference>
<dbReference type="Pfam" id="PF02852">
    <property type="entry name" value="Pyr_redox_dim"/>
    <property type="match status" value="1"/>
</dbReference>
<feature type="domain" description="Pyridine nucleotide-disulphide oxidoreductase dimerisation" evidence="10">
    <location>
        <begin position="345"/>
        <end position="451"/>
    </location>
</feature>
<dbReference type="InterPro" id="IPR004099">
    <property type="entry name" value="Pyr_nucl-diS_OxRdtase_dimer"/>
</dbReference>
<dbReference type="EMBL" id="AP024355">
    <property type="protein sequence ID" value="BCR06954.1"/>
    <property type="molecule type" value="Genomic_DNA"/>
</dbReference>
<feature type="domain" description="FAD/NAD(P)-binding" evidence="11">
    <location>
        <begin position="6"/>
        <end position="320"/>
    </location>
</feature>
<evidence type="ECO:0000256" key="8">
    <source>
        <dbReference type="ARBA" id="ARBA00023284"/>
    </source>
</evidence>
<dbReference type="Proteomes" id="UP001319827">
    <property type="component" value="Chromosome"/>
</dbReference>
<gene>
    <name evidence="12" type="primary">lpdA-3</name>
    <name evidence="12" type="ORF">DESUT3_40230</name>
</gene>
<proteinExistence type="inferred from homology"/>
<comment type="cofactor">
    <cofactor evidence="1">
        <name>FAD</name>
        <dbReference type="ChEBI" id="CHEBI:57692"/>
    </cofactor>
</comment>
<dbReference type="PROSITE" id="PS00076">
    <property type="entry name" value="PYRIDINE_REDOX_1"/>
    <property type="match status" value="1"/>
</dbReference>
<keyword evidence="3 9" id="KW-0285">Flavoprotein</keyword>
<organism evidence="12 13">
    <name type="scientific">Desulfuromonas versatilis</name>
    <dbReference type="NCBI Taxonomy" id="2802975"/>
    <lineage>
        <taxon>Bacteria</taxon>
        <taxon>Pseudomonadati</taxon>
        <taxon>Thermodesulfobacteriota</taxon>
        <taxon>Desulfuromonadia</taxon>
        <taxon>Desulfuromonadales</taxon>
        <taxon>Desulfuromonadaceae</taxon>
        <taxon>Desulfuromonas</taxon>
    </lineage>
</organism>
<dbReference type="InterPro" id="IPR016156">
    <property type="entry name" value="FAD/NAD-linked_Rdtase_dimer_sf"/>
</dbReference>
<keyword evidence="4 9" id="KW-0274">FAD</keyword>
<evidence type="ECO:0000256" key="4">
    <source>
        <dbReference type="ARBA" id="ARBA00022827"/>
    </source>
</evidence>
<reference evidence="12 13" key="1">
    <citation type="journal article" date="2016" name="C (Basel)">
        <title>Selective Growth of and Electricity Production by Marine Exoelectrogenic Bacteria in Self-Aggregated Hydrogel of Microbially Reduced Graphene Oxide.</title>
        <authorList>
            <person name="Yoshida N."/>
            <person name="Goto Y."/>
            <person name="Miyata Y."/>
        </authorList>
    </citation>
    <scope>NUCLEOTIDE SEQUENCE [LARGE SCALE GENOMIC DNA]</scope>
    <source>
        <strain evidence="12 13">NIT-T3</strain>
    </source>
</reference>
<evidence type="ECO:0000256" key="6">
    <source>
        <dbReference type="ARBA" id="ARBA00023002"/>
    </source>
</evidence>
<dbReference type="PRINTS" id="PR00368">
    <property type="entry name" value="FADPNR"/>
</dbReference>
<dbReference type="InterPro" id="IPR036188">
    <property type="entry name" value="FAD/NAD-bd_sf"/>
</dbReference>
<comment type="similarity">
    <text evidence="2 9">Belongs to the class-I pyridine nucleotide-disulfide oxidoreductase family.</text>
</comment>
<evidence type="ECO:0000256" key="1">
    <source>
        <dbReference type="ARBA" id="ARBA00001974"/>
    </source>
</evidence>
<dbReference type="RefSeq" id="WP_221250329.1">
    <property type="nucleotide sequence ID" value="NZ_AP024355.1"/>
</dbReference>
<dbReference type="InterPro" id="IPR012999">
    <property type="entry name" value="Pyr_OxRdtase_I_AS"/>
</dbReference>
<dbReference type="SUPFAM" id="SSF55424">
    <property type="entry name" value="FAD/NAD-linked reductases, dimerisation (C-terminal) domain"/>
    <property type="match status" value="1"/>
</dbReference>
<dbReference type="Pfam" id="PF07992">
    <property type="entry name" value="Pyr_redox_2"/>
    <property type="match status" value="1"/>
</dbReference>
<keyword evidence="8 9" id="KW-0676">Redox-active center</keyword>
<accession>A0ABM8I1T7</accession>
<protein>
    <submittedName>
        <fullName evidence="12">Mercury(II) reductase</fullName>
    </submittedName>
</protein>
<evidence type="ECO:0000256" key="2">
    <source>
        <dbReference type="ARBA" id="ARBA00007532"/>
    </source>
</evidence>
<dbReference type="PANTHER" id="PTHR43014">
    <property type="entry name" value="MERCURIC REDUCTASE"/>
    <property type="match status" value="1"/>
</dbReference>
<dbReference type="InterPro" id="IPR001100">
    <property type="entry name" value="Pyr_nuc-diS_OxRdtase"/>
</dbReference>
<dbReference type="Gene3D" id="3.50.50.60">
    <property type="entry name" value="FAD/NAD(P)-binding domain"/>
    <property type="match status" value="2"/>
</dbReference>
<sequence>MNSGQDIVILGSGTTAFAAALKASQLGAQVLMVEQSHLGGTCVNWGCIPSKTLIHKAEAYFEARRGEPYGLNLNAAPVDCGQLMAAKNAAVKTLRREHYQKVLDQNKDIHVLRGHGRFLSPREMQVGAEILVSDRFLIACGGIPRTLQIPGLSEVGYLNSYSALHLPCFPPSLLIIGGGVIALEMGQMFARFGTRVTILERGDRTLKEFDPRLTGIFEDVLRQEGVELVFGVQSRRAFREAGESCLEVEVEGEQRIYRAEQIMLAVGTAPATEGIGLAEAGVQINDAGFITTDEECRTTAPGIWAAGDVTGPPLIAPAGAREGEVAIENMLDPARHRRIDHRNTPMAVFVDPEFATVGLSPDQARLAGKDVVETWLDLQQVAKAHVMGGRRGGILLCAEQGSGRVLGVQLLAPRAADIIHQATLAVRFGLTVFDLAETVHVYPTISDGLRLAALDNVRRQTAP</sequence>
<evidence type="ECO:0000256" key="7">
    <source>
        <dbReference type="ARBA" id="ARBA00023157"/>
    </source>
</evidence>
<dbReference type="PRINTS" id="PR00411">
    <property type="entry name" value="PNDRDTASEI"/>
</dbReference>
<keyword evidence="6 9" id="KW-0560">Oxidoreductase</keyword>
<dbReference type="InterPro" id="IPR023753">
    <property type="entry name" value="FAD/NAD-binding_dom"/>
</dbReference>
<dbReference type="PANTHER" id="PTHR43014:SF4">
    <property type="entry name" value="PYRIDINE NUCLEOTIDE-DISULFIDE OXIDOREDUCTASE RCLA-RELATED"/>
    <property type="match status" value="1"/>
</dbReference>
<evidence type="ECO:0000313" key="13">
    <source>
        <dbReference type="Proteomes" id="UP001319827"/>
    </source>
</evidence>
<keyword evidence="5" id="KW-0521">NADP</keyword>
<evidence type="ECO:0000259" key="11">
    <source>
        <dbReference type="Pfam" id="PF07992"/>
    </source>
</evidence>
<evidence type="ECO:0000313" key="12">
    <source>
        <dbReference type="EMBL" id="BCR06954.1"/>
    </source>
</evidence>
<dbReference type="PIRSF" id="PIRSF000350">
    <property type="entry name" value="Mercury_reductase_MerA"/>
    <property type="match status" value="1"/>
</dbReference>
<name>A0ABM8I1T7_9BACT</name>
<dbReference type="SUPFAM" id="SSF51905">
    <property type="entry name" value="FAD/NAD(P)-binding domain"/>
    <property type="match status" value="1"/>
</dbReference>
<keyword evidence="13" id="KW-1185">Reference proteome</keyword>
<evidence type="ECO:0000256" key="3">
    <source>
        <dbReference type="ARBA" id="ARBA00022630"/>
    </source>
</evidence>
<evidence type="ECO:0000256" key="9">
    <source>
        <dbReference type="RuleBase" id="RU003691"/>
    </source>
</evidence>
<evidence type="ECO:0000259" key="10">
    <source>
        <dbReference type="Pfam" id="PF02852"/>
    </source>
</evidence>
<keyword evidence="7" id="KW-1015">Disulfide bond</keyword>
<evidence type="ECO:0000256" key="5">
    <source>
        <dbReference type="ARBA" id="ARBA00022857"/>
    </source>
</evidence>